<keyword evidence="2" id="KW-1185">Reference proteome</keyword>
<evidence type="ECO:0000313" key="1">
    <source>
        <dbReference type="EMBL" id="MDQ0228597.1"/>
    </source>
</evidence>
<comment type="caution">
    <text evidence="1">The sequence shown here is derived from an EMBL/GenBank/DDBJ whole genome shotgun (WGS) entry which is preliminary data.</text>
</comment>
<accession>A0ABT9Z8L8</accession>
<dbReference type="Proteomes" id="UP001232245">
    <property type="component" value="Unassembled WGS sequence"/>
</dbReference>
<gene>
    <name evidence="1" type="ORF">J2S02_004983</name>
</gene>
<organism evidence="1 2">
    <name type="scientific">Metabacillus niabensis</name>
    <dbReference type="NCBI Taxonomy" id="324854"/>
    <lineage>
        <taxon>Bacteria</taxon>
        <taxon>Bacillati</taxon>
        <taxon>Bacillota</taxon>
        <taxon>Bacilli</taxon>
        <taxon>Bacillales</taxon>
        <taxon>Bacillaceae</taxon>
        <taxon>Metabacillus</taxon>
    </lineage>
</organism>
<reference evidence="1 2" key="1">
    <citation type="submission" date="2023-07" db="EMBL/GenBank/DDBJ databases">
        <title>Genomic Encyclopedia of Type Strains, Phase IV (KMG-IV): sequencing the most valuable type-strain genomes for metagenomic binning, comparative biology and taxonomic classification.</title>
        <authorList>
            <person name="Goeker M."/>
        </authorList>
    </citation>
    <scope>NUCLEOTIDE SEQUENCE [LARGE SCALE GENOMIC DNA]</scope>
    <source>
        <strain evidence="1 2">DSM 17723</strain>
    </source>
</reference>
<proteinExistence type="predicted"/>
<name>A0ABT9Z8L8_9BACI</name>
<dbReference type="EMBL" id="JAUSTZ010000026">
    <property type="protein sequence ID" value="MDQ0228597.1"/>
    <property type="molecule type" value="Genomic_DNA"/>
</dbReference>
<sequence>MSNTELVHDFIYKDGKVYCDDCLSEKLEIKPRQQINQICNRLKEQGKIIRETKECSECKTDKLVNIKL</sequence>
<dbReference type="RefSeq" id="WP_307190887.1">
    <property type="nucleotide sequence ID" value="NZ_JAUSTZ010000026.1"/>
</dbReference>
<protein>
    <submittedName>
        <fullName evidence="1">Uncharacterized protein</fullName>
    </submittedName>
</protein>
<evidence type="ECO:0000313" key="2">
    <source>
        <dbReference type="Proteomes" id="UP001232245"/>
    </source>
</evidence>